<dbReference type="Proteomes" id="UP001279734">
    <property type="component" value="Unassembled WGS sequence"/>
</dbReference>
<evidence type="ECO:0000256" key="11">
    <source>
        <dbReference type="PROSITE-ProRule" id="PRU00175"/>
    </source>
</evidence>
<sequence>MANFHRHLLGEKTDPPASARWNTTSTDSDPTEANFDTNMVIILAALLCALICALVLNSFVRCALRCGRRLSAETPEQAALRLSATGLRKSALRQIPVLEYGSSKVSIPSTDCPICLVDFVDGEKVRVLPTCNHVFHVKCIDTWLVSRSSCPNCRLSLLESCSTAPSGESTAGGAWPTANEVTV</sequence>
<dbReference type="GO" id="GO:0008270">
    <property type="term" value="F:zinc ion binding"/>
    <property type="evidence" value="ECO:0007669"/>
    <property type="project" value="UniProtKB-KW"/>
</dbReference>
<dbReference type="Gene3D" id="3.30.40.10">
    <property type="entry name" value="Zinc/RING finger domain, C3HC4 (zinc finger)"/>
    <property type="match status" value="1"/>
</dbReference>
<keyword evidence="4" id="KW-0808">Transferase</keyword>
<dbReference type="InterPro" id="IPR013083">
    <property type="entry name" value="Znf_RING/FYVE/PHD"/>
</dbReference>
<dbReference type="AlphaFoldDB" id="A0AAD3Y3Y3"/>
<dbReference type="SMART" id="SM01197">
    <property type="entry name" value="FANCL_C"/>
    <property type="match status" value="1"/>
</dbReference>
<evidence type="ECO:0000256" key="2">
    <source>
        <dbReference type="ARBA" id="ARBA00004167"/>
    </source>
</evidence>
<name>A0AAD3Y3Y3_NEPGR</name>
<evidence type="ECO:0000256" key="13">
    <source>
        <dbReference type="SAM" id="Phobius"/>
    </source>
</evidence>
<evidence type="ECO:0000256" key="6">
    <source>
        <dbReference type="ARBA" id="ARBA00022723"/>
    </source>
</evidence>
<feature type="region of interest" description="Disordered" evidence="12">
    <location>
        <begin position="163"/>
        <end position="183"/>
    </location>
</feature>
<proteinExistence type="inferred from homology"/>
<evidence type="ECO:0000313" key="15">
    <source>
        <dbReference type="EMBL" id="GMH28692.1"/>
    </source>
</evidence>
<accession>A0AAD3Y3Y3</accession>
<keyword evidence="6" id="KW-0479">Metal-binding</keyword>
<feature type="domain" description="RING-type" evidence="14">
    <location>
        <begin position="112"/>
        <end position="154"/>
    </location>
</feature>
<dbReference type="EMBL" id="BSYO01000035">
    <property type="protein sequence ID" value="GMH28692.1"/>
    <property type="molecule type" value="Genomic_DNA"/>
</dbReference>
<gene>
    <name evidence="15" type="ORF">Nepgr_030535</name>
</gene>
<reference evidence="15" key="1">
    <citation type="submission" date="2023-05" db="EMBL/GenBank/DDBJ databases">
        <title>Nepenthes gracilis genome sequencing.</title>
        <authorList>
            <person name="Fukushima K."/>
        </authorList>
    </citation>
    <scope>NUCLEOTIDE SEQUENCE</scope>
    <source>
        <strain evidence="15">SING2019-196</strain>
    </source>
</reference>
<keyword evidence="11" id="KW-0863">Zinc-finger</keyword>
<keyword evidence="16" id="KW-1185">Reference proteome</keyword>
<keyword evidence="5 13" id="KW-0812">Transmembrane</keyword>
<evidence type="ECO:0000256" key="9">
    <source>
        <dbReference type="ARBA" id="ARBA00023136"/>
    </source>
</evidence>
<dbReference type="CDD" id="cd16461">
    <property type="entry name" value="RING-H2_EL5-like"/>
    <property type="match status" value="1"/>
</dbReference>
<dbReference type="PANTHER" id="PTHR46905:SF21">
    <property type="entry name" value="RING-TYPE E3 UBIQUITIN TRANSFERASE"/>
    <property type="match status" value="1"/>
</dbReference>
<dbReference type="EC" id="2.3.2.27" evidence="3"/>
<evidence type="ECO:0000256" key="8">
    <source>
        <dbReference type="ARBA" id="ARBA00022989"/>
    </source>
</evidence>
<evidence type="ECO:0000256" key="1">
    <source>
        <dbReference type="ARBA" id="ARBA00000900"/>
    </source>
</evidence>
<keyword evidence="7" id="KW-0862">Zinc</keyword>
<dbReference type="GO" id="GO:0016020">
    <property type="term" value="C:membrane"/>
    <property type="evidence" value="ECO:0007669"/>
    <property type="project" value="UniProtKB-SubCell"/>
</dbReference>
<evidence type="ECO:0000313" key="16">
    <source>
        <dbReference type="Proteomes" id="UP001279734"/>
    </source>
</evidence>
<feature type="transmembrane region" description="Helical" evidence="13">
    <location>
        <begin position="39"/>
        <end position="60"/>
    </location>
</feature>
<dbReference type="SMART" id="SM00184">
    <property type="entry name" value="RING"/>
    <property type="match status" value="1"/>
</dbReference>
<evidence type="ECO:0000259" key="14">
    <source>
        <dbReference type="PROSITE" id="PS50089"/>
    </source>
</evidence>
<evidence type="ECO:0000256" key="3">
    <source>
        <dbReference type="ARBA" id="ARBA00012483"/>
    </source>
</evidence>
<comment type="caution">
    <text evidence="15">The sequence shown here is derived from an EMBL/GenBank/DDBJ whole genome shotgun (WGS) entry which is preliminary data.</text>
</comment>
<dbReference type="InterPro" id="IPR001841">
    <property type="entry name" value="Znf_RING"/>
</dbReference>
<dbReference type="PANTHER" id="PTHR46905">
    <property type="entry name" value="RING-H2 FINGER PROTEIN ATL78"/>
    <property type="match status" value="1"/>
</dbReference>
<organism evidence="15 16">
    <name type="scientific">Nepenthes gracilis</name>
    <name type="common">Slender pitcher plant</name>
    <dbReference type="NCBI Taxonomy" id="150966"/>
    <lineage>
        <taxon>Eukaryota</taxon>
        <taxon>Viridiplantae</taxon>
        <taxon>Streptophyta</taxon>
        <taxon>Embryophyta</taxon>
        <taxon>Tracheophyta</taxon>
        <taxon>Spermatophyta</taxon>
        <taxon>Magnoliopsida</taxon>
        <taxon>eudicotyledons</taxon>
        <taxon>Gunneridae</taxon>
        <taxon>Pentapetalae</taxon>
        <taxon>Caryophyllales</taxon>
        <taxon>Nepenthaceae</taxon>
        <taxon>Nepenthes</taxon>
    </lineage>
</organism>
<evidence type="ECO:0000256" key="10">
    <source>
        <dbReference type="ARBA" id="ARBA00024209"/>
    </source>
</evidence>
<feature type="region of interest" description="Disordered" evidence="12">
    <location>
        <begin position="1"/>
        <end position="29"/>
    </location>
</feature>
<comment type="subcellular location">
    <subcellularLocation>
        <location evidence="2">Membrane</location>
        <topology evidence="2">Single-pass membrane protein</topology>
    </subcellularLocation>
</comment>
<dbReference type="PROSITE" id="PS50089">
    <property type="entry name" value="ZF_RING_2"/>
    <property type="match status" value="1"/>
</dbReference>
<dbReference type="GO" id="GO:0061630">
    <property type="term" value="F:ubiquitin protein ligase activity"/>
    <property type="evidence" value="ECO:0007669"/>
    <property type="project" value="UniProtKB-EC"/>
</dbReference>
<protein>
    <recommendedName>
        <fullName evidence="3">RING-type E3 ubiquitin transferase</fullName>
        <ecNumber evidence="3">2.3.2.27</ecNumber>
    </recommendedName>
</protein>
<evidence type="ECO:0000256" key="7">
    <source>
        <dbReference type="ARBA" id="ARBA00022833"/>
    </source>
</evidence>
<comment type="catalytic activity">
    <reaction evidence="1">
        <text>S-ubiquitinyl-[E2 ubiquitin-conjugating enzyme]-L-cysteine + [acceptor protein]-L-lysine = [E2 ubiquitin-conjugating enzyme]-L-cysteine + N(6)-ubiquitinyl-[acceptor protein]-L-lysine.</text>
        <dbReference type="EC" id="2.3.2.27"/>
    </reaction>
</comment>
<evidence type="ECO:0000256" key="4">
    <source>
        <dbReference type="ARBA" id="ARBA00022679"/>
    </source>
</evidence>
<dbReference type="GO" id="GO:0016567">
    <property type="term" value="P:protein ubiquitination"/>
    <property type="evidence" value="ECO:0007669"/>
    <property type="project" value="InterPro"/>
</dbReference>
<evidence type="ECO:0000256" key="12">
    <source>
        <dbReference type="SAM" id="MobiDB-lite"/>
    </source>
</evidence>
<comment type="similarity">
    <text evidence="10">Belongs to the RING-type zinc finger family. ATL subfamily.</text>
</comment>
<dbReference type="Pfam" id="PF13639">
    <property type="entry name" value="zf-RING_2"/>
    <property type="match status" value="1"/>
</dbReference>
<dbReference type="InterPro" id="IPR044602">
    <property type="entry name" value="ATL10/ATL72-79-like"/>
</dbReference>
<dbReference type="SUPFAM" id="SSF57850">
    <property type="entry name" value="RING/U-box"/>
    <property type="match status" value="1"/>
</dbReference>
<evidence type="ECO:0000256" key="5">
    <source>
        <dbReference type="ARBA" id="ARBA00022692"/>
    </source>
</evidence>
<keyword evidence="9 13" id="KW-0472">Membrane</keyword>
<keyword evidence="8 13" id="KW-1133">Transmembrane helix</keyword>